<protein>
    <recommendedName>
        <fullName evidence="2">AB hydrolase-1 domain-containing protein</fullName>
    </recommendedName>
</protein>
<keyword evidence="1" id="KW-0378">Hydrolase</keyword>
<reference evidence="3" key="1">
    <citation type="submission" date="2018-05" db="EMBL/GenBank/DDBJ databases">
        <authorList>
            <person name="Lanie J.A."/>
            <person name="Ng W.-L."/>
            <person name="Kazmierczak K.M."/>
            <person name="Andrzejewski T.M."/>
            <person name="Davidsen T.M."/>
            <person name="Wayne K.J."/>
            <person name="Tettelin H."/>
            <person name="Glass J.I."/>
            <person name="Rusch D."/>
            <person name="Podicherti R."/>
            <person name="Tsui H.-C.T."/>
            <person name="Winkler M.E."/>
        </authorList>
    </citation>
    <scope>NUCLEOTIDE SEQUENCE</scope>
</reference>
<dbReference type="InterPro" id="IPR000073">
    <property type="entry name" value="AB_hydrolase_1"/>
</dbReference>
<dbReference type="AlphaFoldDB" id="A0A381W0Y6"/>
<dbReference type="GO" id="GO:0016787">
    <property type="term" value="F:hydrolase activity"/>
    <property type="evidence" value="ECO:0007669"/>
    <property type="project" value="UniProtKB-KW"/>
</dbReference>
<dbReference type="EMBL" id="UINC01010389">
    <property type="protein sequence ID" value="SVA46219.1"/>
    <property type="molecule type" value="Genomic_DNA"/>
</dbReference>
<dbReference type="PANTHER" id="PTHR43329">
    <property type="entry name" value="EPOXIDE HYDROLASE"/>
    <property type="match status" value="1"/>
</dbReference>
<dbReference type="Pfam" id="PF00561">
    <property type="entry name" value="Abhydrolase_1"/>
    <property type="match status" value="1"/>
</dbReference>
<name>A0A381W0Y6_9ZZZZ</name>
<evidence type="ECO:0000259" key="2">
    <source>
        <dbReference type="Pfam" id="PF00561"/>
    </source>
</evidence>
<dbReference type="SUPFAM" id="SSF53474">
    <property type="entry name" value="alpha/beta-Hydrolases"/>
    <property type="match status" value="1"/>
</dbReference>
<dbReference type="InterPro" id="IPR000639">
    <property type="entry name" value="Epox_hydrolase-like"/>
</dbReference>
<evidence type="ECO:0000256" key="1">
    <source>
        <dbReference type="ARBA" id="ARBA00022801"/>
    </source>
</evidence>
<gene>
    <name evidence="3" type="ORF">METZ01_LOCUS99073</name>
</gene>
<dbReference type="PRINTS" id="PR00111">
    <property type="entry name" value="ABHYDROLASE"/>
</dbReference>
<accession>A0A381W0Y6</accession>
<evidence type="ECO:0000313" key="3">
    <source>
        <dbReference type="EMBL" id="SVA46219.1"/>
    </source>
</evidence>
<sequence length="362" mass="40045">MQRKWVILAIFGLLGSSCTEQAATTQADRRTEETKMGEQSLDGVEFRFIETNGIRMRIAEAGTAGPLVLFAHGWPESWYSWRHQIPALAAAGYRVVVPEMRGYGQTDAPENIDAYNVVELAADMVGILDAVGVDTAIIVGHDWGAPVATNSVLLHPTRFSGLVMMSVPYGGRADNSPMDGMRRNFGDNFFYILYHNEPGGIAESEYDSDPRGLLSRLYLSPDSPREDPSVQDPKRAAGGWIPRLGAPKGLPEWLSQEDLDYYVKQFEHSGFRGGVNYYRNIERNWEVTAHLANTVIEVPTLFLAGERDMVIAGASAANLRSRIGQVATDLRDVVLVPGIGHWVQQEAPDETNRALLDFLDHL</sequence>
<proteinExistence type="predicted"/>
<dbReference type="Gene3D" id="3.40.50.1820">
    <property type="entry name" value="alpha/beta hydrolase"/>
    <property type="match status" value="1"/>
</dbReference>
<feature type="domain" description="AB hydrolase-1" evidence="2">
    <location>
        <begin position="66"/>
        <end position="347"/>
    </location>
</feature>
<dbReference type="PRINTS" id="PR00412">
    <property type="entry name" value="EPOXHYDRLASE"/>
</dbReference>
<dbReference type="PROSITE" id="PS51257">
    <property type="entry name" value="PROKAR_LIPOPROTEIN"/>
    <property type="match status" value="1"/>
</dbReference>
<organism evidence="3">
    <name type="scientific">marine metagenome</name>
    <dbReference type="NCBI Taxonomy" id="408172"/>
    <lineage>
        <taxon>unclassified sequences</taxon>
        <taxon>metagenomes</taxon>
        <taxon>ecological metagenomes</taxon>
    </lineage>
</organism>
<dbReference type="InterPro" id="IPR029058">
    <property type="entry name" value="AB_hydrolase_fold"/>
</dbReference>